<protein>
    <submittedName>
        <fullName evidence="8">Alkaline phosphatase</fullName>
    </submittedName>
</protein>
<gene>
    <name evidence="8" type="ORF">A3G56_01150</name>
</gene>
<evidence type="ECO:0000256" key="2">
    <source>
        <dbReference type="ARBA" id="ARBA00022475"/>
    </source>
</evidence>
<evidence type="ECO:0000256" key="5">
    <source>
        <dbReference type="ARBA" id="ARBA00023136"/>
    </source>
</evidence>
<accession>A0A1F5RXP6</accession>
<dbReference type="GO" id="GO:0005886">
    <property type="term" value="C:plasma membrane"/>
    <property type="evidence" value="ECO:0007669"/>
    <property type="project" value="UniProtKB-SubCell"/>
</dbReference>
<reference evidence="8 9" key="1">
    <citation type="journal article" date="2016" name="Nat. Commun.">
        <title>Thousands of microbial genomes shed light on interconnected biogeochemical processes in an aquifer system.</title>
        <authorList>
            <person name="Anantharaman K."/>
            <person name="Brown C.T."/>
            <person name="Hug L.A."/>
            <person name="Sharon I."/>
            <person name="Castelle C.J."/>
            <person name="Probst A.J."/>
            <person name="Thomas B.C."/>
            <person name="Singh A."/>
            <person name="Wilkins M.J."/>
            <person name="Karaoz U."/>
            <person name="Brodie E.L."/>
            <person name="Williams K.H."/>
            <person name="Hubbard S.S."/>
            <person name="Banfield J.F."/>
        </authorList>
    </citation>
    <scope>NUCLEOTIDE SEQUENCE [LARGE SCALE GENOMIC DNA]</scope>
</reference>
<dbReference type="Pfam" id="PF09335">
    <property type="entry name" value="VTT_dom"/>
    <property type="match status" value="1"/>
</dbReference>
<keyword evidence="2" id="KW-1003">Cell membrane</keyword>
<keyword evidence="4 6" id="KW-1133">Transmembrane helix</keyword>
<proteinExistence type="predicted"/>
<evidence type="ECO:0000256" key="4">
    <source>
        <dbReference type="ARBA" id="ARBA00022989"/>
    </source>
</evidence>
<feature type="domain" description="VTT" evidence="7">
    <location>
        <begin position="39"/>
        <end position="163"/>
    </location>
</feature>
<organism evidence="8 9">
    <name type="scientific">Candidatus Falkowbacteria bacterium RIFCSPLOWO2_12_FULL_45_10</name>
    <dbReference type="NCBI Taxonomy" id="1797990"/>
    <lineage>
        <taxon>Bacteria</taxon>
        <taxon>Candidatus Falkowiibacteriota</taxon>
    </lineage>
</organism>
<keyword evidence="5 6" id="KW-0472">Membrane</keyword>
<comment type="caution">
    <text evidence="8">The sequence shown here is derived from an EMBL/GenBank/DDBJ whole genome shotgun (WGS) entry which is preliminary data.</text>
</comment>
<dbReference type="EMBL" id="MFFX01000028">
    <property type="protein sequence ID" value="OGF19175.1"/>
    <property type="molecule type" value="Genomic_DNA"/>
</dbReference>
<comment type="subcellular location">
    <subcellularLocation>
        <location evidence="1">Cell membrane</location>
        <topology evidence="1">Multi-pass membrane protein</topology>
    </subcellularLocation>
</comment>
<name>A0A1F5RXP6_9BACT</name>
<feature type="transmembrane region" description="Helical" evidence="6">
    <location>
        <begin position="12"/>
        <end position="31"/>
    </location>
</feature>
<dbReference type="InterPro" id="IPR051311">
    <property type="entry name" value="DedA_domain"/>
</dbReference>
<feature type="transmembrane region" description="Helical" evidence="6">
    <location>
        <begin position="56"/>
        <end position="80"/>
    </location>
</feature>
<sequence>MIAPIINWLVNIVVSAVNFTGYAGIFLLMLAESCGVPAPSEVIMPFAGFLVAQGKLGFWLVVIAGSLGNLAGSLLAYYIGWKGGRPLLEKYGKYVLISRHDLDLAERWFTNYGPAAVFSGRLLPVVRTYISFPAGVARMDIKKFSLYTFAGALLWSILFTWLGVKMGDNWGLIRVKLEEFDLAIAVLIAIAVGLYVWRHLKRRHMES</sequence>
<evidence type="ECO:0000256" key="3">
    <source>
        <dbReference type="ARBA" id="ARBA00022692"/>
    </source>
</evidence>
<evidence type="ECO:0000256" key="6">
    <source>
        <dbReference type="SAM" id="Phobius"/>
    </source>
</evidence>
<dbReference type="AlphaFoldDB" id="A0A1F5RXP6"/>
<dbReference type="InterPro" id="IPR032816">
    <property type="entry name" value="VTT_dom"/>
</dbReference>
<dbReference type="PANTHER" id="PTHR42709:SF6">
    <property type="entry name" value="UNDECAPRENYL PHOSPHATE TRANSPORTER A"/>
    <property type="match status" value="1"/>
</dbReference>
<evidence type="ECO:0000313" key="9">
    <source>
        <dbReference type="Proteomes" id="UP000178682"/>
    </source>
</evidence>
<feature type="transmembrane region" description="Helical" evidence="6">
    <location>
        <begin position="144"/>
        <end position="162"/>
    </location>
</feature>
<dbReference type="Proteomes" id="UP000178682">
    <property type="component" value="Unassembled WGS sequence"/>
</dbReference>
<keyword evidence="3 6" id="KW-0812">Transmembrane</keyword>
<evidence type="ECO:0000313" key="8">
    <source>
        <dbReference type="EMBL" id="OGF19175.1"/>
    </source>
</evidence>
<evidence type="ECO:0000259" key="7">
    <source>
        <dbReference type="Pfam" id="PF09335"/>
    </source>
</evidence>
<dbReference type="PANTHER" id="PTHR42709">
    <property type="entry name" value="ALKALINE PHOSPHATASE LIKE PROTEIN"/>
    <property type="match status" value="1"/>
</dbReference>
<evidence type="ECO:0000256" key="1">
    <source>
        <dbReference type="ARBA" id="ARBA00004651"/>
    </source>
</evidence>
<feature type="transmembrane region" description="Helical" evidence="6">
    <location>
        <begin position="182"/>
        <end position="200"/>
    </location>
</feature>